<reference evidence="3" key="1">
    <citation type="submission" date="2022-05" db="EMBL/GenBank/DDBJ databases">
        <title>Complete genome sequence of toluene-degrading Gulosibacter sediminis strain ACHW.36C.</title>
        <authorList>
            <person name="Wai A.C."/>
            <person name="Lai G.K."/>
            <person name="Griffin S.D."/>
            <person name="Leung F.C."/>
        </authorList>
    </citation>
    <scope>NUCLEOTIDE SEQUENCE [LARGE SCALE GENOMIC DNA]</scope>
    <source>
        <strain evidence="3">ACHW.36C</strain>
    </source>
</reference>
<evidence type="ECO:0000313" key="3">
    <source>
        <dbReference type="EMBL" id="UQN15087.1"/>
    </source>
</evidence>
<dbReference type="InterPro" id="IPR011335">
    <property type="entry name" value="Restrct_endonuc-II-like"/>
</dbReference>
<evidence type="ECO:0000259" key="2">
    <source>
        <dbReference type="Pfam" id="PF13338"/>
    </source>
</evidence>
<dbReference type="SUPFAM" id="SSF52980">
    <property type="entry name" value="Restriction endonuclease-like"/>
    <property type="match status" value="1"/>
</dbReference>
<feature type="domain" description="DUF559" evidence="1">
    <location>
        <begin position="197"/>
        <end position="276"/>
    </location>
</feature>
<sequence length="319" mass="35908">MNLTYLFEQNFGVVRTKQLLDTGLTRREVQSIAKSGQIEKVRRGWWVSKSYPANADVLRAVTAGGVLTGPSALKARGLWCPAEITTLAVRGSDRRRKKESKAKGSHNWFFLDRERAQHVPRSCDDADTALLVTMLHYTCTQATVLADSAVERKLLTADEVKSAAAKAGRRGAAVMRHFDASAGSGTESLLRIWLNQHRIKYRTQVEIEDVGRVDFLIGNRLVIEVDSKTHHLTAEAYRSDRERDRKLVARGYLVMRLTYEEVTGELDAIGDYILEIVGRDDHRRKPEEWTTVPRTIRRQELEAKRAAAKAAKPTNAAAR</sequence>
<proteinExistence type="predicted"/>
<dbReference type="Pfam" id="PF04480">
    <property type="entry name" value="DUF559"/>
    <property type="match status" value="1"/>
</dbReference>
<organism evidence="3">
    <name type="scientific">Gulosibacter sediminis</name>
    <dbReference type="NCBI Taxonomy" id="1729695"/>
    <lineage>
        <taxon>Bacteria</taxon>
        <taxon>Bacillati</taxon>
        <taxon>Actinomycetota</taxon>
        <taxon>Actinomycetes</taxon>
        <taxon>Micrococcales</taxon>
        <taxon>Microbacteriaceae</taxon>
        <taxon>Gulosibacter</taxon>
    </lineage>
</organism>
<dbReference type="InterPro" id="IPR007569">
    <property type="entry name" value="DUF559"/>
</dbReference>
<evidence type="ECO:0000259" key="1">
    <source>
        <dbReference type="Pfam" id="PF04480"/>
    </source>
</evidence>
<dbReference type="InterPro" id="IPR025159">
    <property type="entry name" value="AbiEi_N"/>
</dbReference>
<accession>A0ABY4MYE1</accession>
<feature type="domain" description="AbiEi antitoxin N-terminal" evidence="2">
    <location>
        <begin position="3"/>
        <end position="44"/>
    </location>
</feature>
<name>A0ABY4MYE1_9MICO</name>
<dbReference type="EMBL" id="CP097160">
    <property type="protein sequence ID" value="UQN15087.1"/>
    <property type="molecule type" value="Genomic_DNA"/>
</dbReference>
<gene>
    <name evidence="3" type="ORF">M3M28_01055</name>
</gene>
<protein>
    <submittedName>
        <fullName evidence="3">DUF559 domain-containing protein</fullName>
    </submittedName>
</protein>
<dbReference type="Pfam" id="PF13338">
    <property type="entry name" value="AbiEi_4"/>
    <property type="match status" value="1"/>
</dbReference>
<dbReference type="Gene3D" id="3.40.960.10">
    <property type="entry name" value="VSR Endonuclease"/>
    <property type="match status" value="1"/>
</dbReference>